<feature type="domain" description="HTH araC/xylS-type" evidence="4">
    <location>
        <begin position="215"/>
        <end position="313"/>
    </location>
</feature>
<keyword evidence="3" id="KW-0804">Transcription</keyword>
<organism evidence="5 6">
    <name type="scientific">Kitasatospora terrestris</name>
    <dbReference type="NCBI Taxonomy" id="258051"/>
    <lineage>
        <taxon>Bacteria</taxon>
        <taxon>Bacillati</taxon>
        <taxon>Actinomycetota</taxon>
        <taxon>Actinomycetes</taxon>
        <taxon>Kitasatosporales</taxon>
        <taxon>Streptomycetaceae</taxon>
        <taxon>Kitasatospora</taxon>
    </lineage>
</organism>
<evidence type="ECO:0000256" key="1">
    <source>
        <dbReference type="ARBA" id="ARBA00023015"/>
    </source>
</evidence>
<dbReference type="InterPro" id="IPR018062">
    <property type="entry name" value="HTH_AraC-typ_CS"/>
</dbReference>
<evidence type="ECO:0000256" key="2">
    <source>
        <dbReference type="ARBA" id="ARBA00023125"/>
    </source>
</evidence>
<dbReference type="Proteomes" id="UP001501752">
    <property type="component" value="Unassembled WGS sequence"/>
</dbReference>
<dbReference type="PANTHER" id="PTHR43130:SF3">
    <property type="entry name" value="HTH-TYPE TRANSCRIPTIONAL REGULATOR RV1931C"/>
    <property type="match status" value="1"/>
</dbReference>
<dbReference type="Pfam" id="PF01965">
    <property type="entry name" value="DJ-1_PfpI"/>
    <property type="match status" value="1"/>
</dbReference>
<accession>A0ABP9E6M6</accession>
<dbReference type="InterPro" id="IPR029062">
    <property type="entry name" value="Class_I_gatase-like"/>
</dbReference>
<gene>
    <name evidence="5" type="ORF">GCM10023235_52650</name>
</gene>
<proteinExistence type="predicted"/>
<reference evidence="6" key="1">
    <citation type="journal article" date="2019" name="Int. J. Syst. Evol. Microbiol.">
        <title>The Global Catalogue of Microorganisms (GCM) 10K type strain sequencing project: providing services to taxonomists for standard genome sequencing and annotation.</title>
        <authorList>
            <consortium name="The Broad Institute Genomics Platform"/>
            <consortium name="The Broad Institute Genome Sequencing Center for Infectious Disease"/>
            <person name="Wu L."/>
            <person name="Ma J."/>
        </authorList>
    </citation>
    <scope>NUCLEOTIDE SEQUENCE [LARGE SCALE GENOMIC DNA]</scope>
    <source>
        <strain evidence="6">JCM 13006</strain>
    </source>
</reference>
<keyword evidence="2" id="KW-0238">DNA-binding</keyword>
<name>A0ABP9E6M6_9ACTN</name>
<comment type="caution">
    <text evidence="5">The sequence shown here is derived from an EMBL/GenBank/DDBJ whole genome shotgun (WGS) entry which is preliminary data.</text>
</comment>
<dbReference type="SMART" id="SM00342">
    <property type="entry name" value="HTH_ARAC"/>
    <property type="match status" value="1"/>
</dbReference>
<evidence type="ECO:0000313" key="5">
    <source>
        <dbReference type="EMBL" id="GAA4867551.1"/>
    </source>
</evidence>
<dbReference type="InterPro" id="IPR009057">
    <property type="entry name" value="Homeodomain-like_sf"/>
</dbReference>
<dbReference type="SUPFAM" id="SSF46689">
    <property type="entry name" value="Homeodomain-like"/>
    <property type="match status" value="2"/>
</dbReference>
<dbReference type="RefSeq" id="WP_345699346.1">
    <property type="nucleotide sequence ID" value="NZ_BAABIS010000001.1"/>
</dbReference>
<protein>
    <submittedName>
        <fullName evidence="5">Helix-turn-helix domain-containing protein</fullName>
    </submittedName>
</protein>
<evidence type="ECO:0000313" key="6">
    <source>
        <dbReference type="Proteomes" id="UP001501752"/>
    </source>
</evidence>
<dbReference type="PANTHER" id="PTHR43130">
    <property type="entry name" value="ARAC-FAMILY TRANSCRIPTIONAL REGULATOR"/>
    <property type="match status" value="1"/>
</dbReference>
<dbReference type="Gene3D" id="1.10.10.60">
    <property type="entry name" value="Homeodomain-like"/>
    <property type="match status" value="1"/>
</dbReference>
<dbReference type="EMBL" id="BAABIS010000001">
    <property type="protein sequence ID" value="GAA4867551.1"/>
    <property type="molecule type" value="Genomic_DNA"/>
</dbReference>
<dbReference type="CDD" id="cd03137">
    <property type="entry name" value="GATase1_AraC_1"/>
    <property type="match status" value="1"/>
</dbReference>
<evidence type="ECO:0000259" key="4">
    <source>
        <dbReference type="PROSITE" id="PS01124"/>
    </source>
</evidence>
<keyword evidence="1" id="KW-0805">Transcription regulation</keyword>
<evidence type="ECO:0000256" key="3">
    <source>
        <dbReference type="ARBA" id="ARBA00023163"/>
    </source>
</evidence>
<dbReference type="PROSITE" id="PS01124">
    <property type="entry name" value="HTH_ARAC_FAMILY_2"/>
    <property type="match status" value="1"/>
</dbReference>
<dbReference type="PROSITE" id="PS00041">
    <property type="entry name" value="HTH_ARAC_FAMILY_1"/>
    <property type="match status" value="1"/>
</dbReference>
<dbReference type="Pfam" id="PF12833">
    <property type="entry name" value="HTH_18"/>
    <property type="match status" value="1"/>
</dbReference>
<sequence>MRTVGCLIFDGVRAFDYAVITEVWANRAARPGLPGFDLLVCGPPGARVALTGGLERVPDAGLDALTRCDLVVVPGMADPLAPFDPALLDAVRAAHAAGAQIASLCAGAFLLAGAGLLDGRTATTHWWLADRLAERHPAVHVDPQVLFTGDGRIWTSAGVAAGIDLCLHLVRTAHGQQAAAEIARSMVTAPFRTGGQAQFIPSPVPAAAERDDPLTAVRGAVLAALDSPWTVGRMAREAVMSERTFARRFAEATGTPPLRWLLEQRVLAAQRLLEETDLPVDAIAVRCGFGSAVSLRPVFTRRVGVAPREYRRTFRGRTPDMGTA</sequence>
<dbReference type="Gene3D" id="3.40.50.880">
    <property type="match status" value="1"/>
</dbReference>
<dbReference type="SUPFAM" id="SSF52317">
    <property type="entry name" value="Class I glutamine amidotransferase-like"/>
    <property type="match status" value="1"/>
</dbReference>
<keyword evidence="6" id="KW-1185">Reference proteome</keyword>
<dbReference type="InterPro" id="IPR018060">
    <property type="entry name" value="HTH_AraC"/>
</dbReference>
<dbReference type="InterPro" id="IPR052158">
    <property type="entry name" value="INH-QAR"/>
</dbReference>
<dbReference type="InterPro" id="IPR002818">
    <property type="entry name" value="DJ-1/PfpI"/>
</dbReference>